<dbReference type="InterPro" id="IPR009061">
    <property type="entry name" value="DNA-bd_dom_put_sf"/>
</dbReference>
<keyword evidence="2" id="KW-0238">DNA-binding</keyword>
<dbReference type="InterPro" id="IPR012925">
    <property type="entry name" value="TipAS_dom"/>
</dbReference>
<keyword evidence="4" id="KW-0804">Transcription</keyword>
<proteinExistence type="predicted"/>
<dbReference type="InterPro" id="IPR036244">
    <property type="entry name" value="TipA-like_antibiotic-bd"/>
</dbReference>
<sequence>MKVKEVAELSGVSVRTLHHYDEIGLLVPDTLTEAGYRVYSDENVATLQQILFFRELGFPLKKISELLESPSFNRLEAFELQRNMLTAKRAQLDSMIETIDKTLQFERGEREMTNEEKFSGFDLGDNPYEQEARDRWGNEAVDKANKNVESFGKEAKEDMNRIYFKLAELRYTDPASAEAQETIGEWYTFLNKIGNYSLEAFESLGEMYVADERFMKNIDKFGEGLAEFMRDAMKVYAGK</sequence>
<dbReference type="Gene3D" id="1.10.1660.10">
    <property type="match status" value="1"/>
</dbReference>
<organism evidence="6 7">
    <name type="scientific">Sporosarcina quadrami</name>
    <dbReference type="NCBI Taxonomy" id="2762234"/>
    <lineage>
        <taxon>Bacteria</taxon>
        <taxon>Bacillati</taxon>
        <taxon>Bacillota</taxon>
        <taxon>Bacilli</taxon>
        <taxon>Bacillales</taxon>
        <taxon>Caryophanaceae</taxon>
        <taxon>Sporosarcina</taxon>
    </lineage>
</organism>
<feature type="domain" description="HTH merR-type" evidence="5">
    <location>
        <begin position="1"/>
        <end position="69"/>
    </location>
</feature>
<dbReference type="InterPro" id="IPR047057">
    <property type="entry name" value="MerR_fam"/>
</dbReference>
<keyword evidence="7" id="KW-1185">Reference proteome</keyword>
<dbReference type="Pfam" id="PF07739">
    <property type="entry name" value="TipAS"/>
    <property type="match status" value="1"/>
</dbReference>
<keyword evidence="1" id="KW-0805">Transcription regulation</keyword>
<dbReference type="SMART" id="SM00422">
    <property type="entry name" value="HTH_MERR"/>
    <property type="match status" value="1"/>
</dbReference>
<dbReference type="PANTHER" id="PTHR30204">
    <property type="entry name" value="REDOX-CYCLING DRUG-SENSING TRANSCRIPTIONAL ACTIVATOR SOXR"/>
    <property type="match status" value="1"/>
</dbReference>
<dbReference type="PANTHER" id="PTHR30204:SF90">
    <property type="entry name" value="HTH-TYPE TRANSCRIPTIONAL ACTIVATOR MTA"/>
    <property type="match status" value="1"/>
</dbReference>
<dbReference type="EMBL" id="JACSQN010000003">
    <property type="protein sequence ID" value="MBD7983798.1"/>
    <property type="molecule type" value="Genomic_DNA"/>
</dbReference>
<accession>A0ABR8U6Y8</accession>
<comment type="caution">
    <text evidence="6">The sequence shown here is derived from an EMBL/GenBank/DDBJ whole genome shotgun (WGS) entry which is preliminary data.</text>
</comment>
<reference evidence="6 7" key="1">
    <citation type="submission" date="2020-08" db="EMBL/GenBank/DDBJ databases">
        <title>A Genomic Blueprint of the Chicken Gut Microbiome.</title>
        <authorList>
            <person name="Gilroy R."/>
            <person name="Ravi A."/>
            <person name="Getino M."/>
            <person name="Pursley I."/>
            <person name="Horton D.L."/>
            <person name="Alikhan N.-F."/>
            <person name="Baker D."/>
            <person name="Gharbi K."/>
            <person name="Hall N."/>
            <person name="Watson M."/>
            <person name="Adriaenssens E.M."/>
            <person name="Foster-Nyarko E."/>
            <person name="Jarju S."/>
            <person name="Secka A."/>
            <person name="Antonio M."/>
            <person name="Oren A."/>
            <person name="Chaudhuri R."/>
            <person name="La Ragione R.M."/>
            <person name="Hildebrand F."/>
            <person name="Pallen M.J."/>
        </authorList>
    </citation>
    <scope>NUCLEOTIDE SEQUENCE [LARGE SCALE GENOMIC DNA]</scope>
    <source>
        <strain evidence="6 7">Sa2YVA2</strain>
    </source>
</reference>
<evidence type="ECO:0000313" key="7">
    <source>
        <dbReference type="Proteomes" id="UP000626786"/>
    </source>
</evidence>
<evidence type="ECO:0000259" key="5">
    <source>
        <dbReference type="PROSITE" id="PS50937"/>
    </source>
</evidence>
<gene>
    <name evidence="6" type="ORF">H9649_04330</name>
</gene>
<dbReference type="SUPFAM" id="SSF46955">
    <property type="entry name" value="Putative DNA-binding domain"/>
    <property type="match status" value="1"/>
</dbReference>
<evidence type="ECO:0000313" key="6">
    <source>
        <dbReference type="EMBL" id="MBD7983798.1"/>
    </source>
</evidence>
<dbReference type="Pfam" id="PF13411">
    <property type="entry name" value="MerR_1"/>
    <property type="match status" value="1"/>
</dbReference>
<evidence type="ECO:0000256" key="1">
    <source>
        <dbReference type="ARBA" id="ARBA00023015"/>
    </source>
</evidence>
<keyword evidence="3" id="KW-0010">Activator</keyword>
<dbReference type="RefSeq" id="WP_191693488.1">
    <property type="nucleotide sequence ID" value="NZ_JACSQN010000003.1"/>
</dbReference>
<dbReference type="InterPro" id="IPR000551">
    <property type="entry name" value="MerR-type_HTH_dom"/>
</dbReference>
<dbReference type="Gene3D" id="1.10.490.50">
    <property type="entry name" value="Antibiotic binding domain of TipA-like multidrug resistance regulators"/>
    <property type="match status" value="1"/>
</dbReference>
<evidence type="ECO:0000256" key="4">
    <source>
        <dbReference type="ARBA" id="ARBA00023163"/>
    </source>
</evidence>
<protein>
    <submittedName>
        <fullName evidence="6">MerR family transcriptional regulator</fullName>
    </submittedName>
</protein>
<name>A0ABR8U6Y8_9BACL</name>
<evidence type="ECO:0000256" key="3">
    <source>
        <dbReference type="ARBA" id="ARBA00023159"/>
    </source>
</evidence>
<evidence type="ECO:0000256" key="2">
    <source>
        <dbReference type="ARBA" id="ARBA00023125"/>
    </source>
</evidence>
<dbReference type="PROSITE" id="PS50937">
    <property type="entry name" value="HTH_MERR_2"/>
    <property type="match status" value="1"/>
</dbReference>
<dbReference type="PRINTS" id="PR00040">
    <property type="entry name" value="HTHMERR"/>
</dbReference>
<dbReference type="SUPFAM" id="SSF89082">
    <property type="entry name" value="Antibiotic binding domain of TipA-like multidrug resistance regulators"/>
    <property type="match status" value="1"/>
</dbReference>
<dbReference type="Proteomes" id="UP000626786">
    <property type="component" value="Unassembled WGS sequence"/>
</dbReference>
<dbReference type="CDD" id="cd01106">
    <property type="entry name" value="HTH_TipAL-Mta"/>
    <property type="match status" value="1"/>
</dbReference>